<evidence type="ECO:0000256" key="1">
    <source>
        <dbReference type="ARBA" id="ARBA00004123"/>
    </source>
</evidence>
<dbReference type="EMBL" id="JAJAGQ010000021">
    <property type="protein sequence ID" value="KAJ8530877.1"/>
    <property type="molecule type" value="Genomic_DNA"/>
</dbReference>
<dbReference type="SUPFAM" id="SSF57959">
    <property type="entry name" value="Leucine zipper domain"/>
    <property type="match status" value="1"/>
</dbReference>
<keyword evidence="7" id="KW-1185">Reference proteome</keyword>
<dbReference type="PANTHER" id="PTHR22952:SF404">
    <property type="entry name" value="BZIP DOMAIN-CONTAINING PROTEIN"/>
    <property type="match status" value="1"/>
</dbReference>
<dbReference type="CDD" id="cd14707">
    <property type="entry name" value="bZIP_plant_BZIP46"/>
    <property type="match status" value="1"/>
</dbReference>
<dbReference type="PROSITE" id="PS00036">
    <property type="entry name" value="BZIP_BASIC"/>
    <property type="match status" value="1"/>
</dbReference>
<evidence type="ECO:0000256" key="2">
    <source>
        <dbReference type="ARBA" id="ARBA00023125"/>
    </source>
</evidence>
<dbReference type="InterPro" id="IPR004827">
    <property type="entry name" value="bZIP"/>
</dbReference>
<dbReference type="GO" id="GO:0045893">
    <property type="term" value="P:positive regulation of DNA-templated transcription"/>
    <property type="evidence" value="ECO:0007669"/>
    <property type="project" value="InterPro"/>
</dbReference>
<keyword evidence="3" id="KW-0539">Nucleus</keyword>
<dbReference type="Gene3D" id="1.20.5.170">
    <property type="match status" value="1"/>
</dbReference>
<dbReference type="Proteomes" id="UP001152561">
    <property type="component" value="Unassembled WGS sequence"/>
</dbReference>
<dbReference type="InterPro" id="IPR043452">
    <property type="entry name" value="BZIP46-like"/>
</dbReference>
<evidence type="ECO:0000256" key="4">
    <source>
        <dbReference type="SAM" id="MobiDB-lite"/>
    </source>
</evidence>
<keyword evidence="2" id="KW-0238">DNA-binding</keyword>
<organism evidence="6 7">
    <name type="scientific">Anisodus acutangulus</name>
    <dbReference type="NCBI Taxonomy" id="402998"/>
    <lineage>
        <taxon>Eukaryota</taxon>
        <taxon>Viridiplantae</taxon>
        <taxon>Streptophyta</taxon>
        <taxon>Embryophyta</taxon>
        <taxon>Tracheophyta</taxon>
        <taxon>Spermatophyta</taxon>
        <taxon>Magnoliopsida</taxon>
        <taxon>eudicotyledons</taxon>
        <taxon>Gunneridae</taxon>
        <taxon>Pentapetalae</taxon>
        <taxon>asterids</taxon>
        <taxon>lamiids</taxon>
        <taxon>Solanales</taxon>
        <taxon>Solanaceae</taxon>
        <taxon>Solanoideae</taxon>
        <taxon>Hyoscyameae</taxon>
        <taxon>Anisodus</taxon>
    </lineage>
</organism>
<dbReference type="PANTHER" id="PTHR22952">
    <property type="entry name" value="CAMP-RESPONSE ELEMENT BINDING PROTEIN-RELATED"/>
    <property type="match status" value="1"/>
</dbReference>
<evidence type="ECO:0000313" key="7">
    <source>
        <dbReference type="Proteomes" id="UP001152561"/>
    </source>
</evidence>
<proteinExistence type="predicted"/>
<dbReference type="GO" id="GO:0005634">
    <property type="term" value="C:nucleus"/>
    <property type="evidence" value="ECO:0007669"/>
    <property type="project" value="UniProtKB-SubCell"/>
</dbReference>
<feature type="domain" description="BZIP" evidence="5">
    <location>
        <begin position="103"/>
        <end position="148"/>
    </location>
</feature>
<feature type="compositionally biased region" description="Basic and acidic residues" evidence="4">
    <location>
        <begin position="86"/>
        <end position="105"/>
    </location>
</feature>
<name>A0A9Q1QZ22_9SOLA</name>
<evidence type="ECO:0000259" key="5">
    <source>
        <dbReference type="PROSITE" id="PS50217"/>
    </source>
</evidence>
<dbReference type="Pfam" id="PF00170">
    <property type="entry name" value="bZIP_1"/>
    <property type="match status" value="1"/>
</dbReference>
<evidence type="ECO:0000256" key="3">
    <source>
        <dbReference type="ARBA" id="ARBA00023242"/>
    </source>
</evidence>
<comment type="caution">
    <text evidence="6">The sequence shown here is derived from an EMBL/GenBank/DDBJ whole genome shotgun (WGS) entry which is preliminary data.</text>
</comment>
<dbReference type="GO" id="GO:0003700">
    <property type="term" value="F:DNA-binding transcription factor activity"/>
    <property type="evidence" value="ECO:0007669"/>
    <property type="project" value="InterPro"/>
</dbReference>
<dbReference type="SMART" id="SM00338">
    <property type="entry name" value="BRLZ"/>
    <property type="match status" value="1"/>
</dbReference>
<dbReference type="OrthoDB" id="644067at2759"/>
<accession>A0A9Q1QZ22</accession>
<gene>
    <name evidence="6" type="ORF">K7X08_023758</name>
</gene>
<dbReference type="GO" id="GO:0003677">
    <property type="term" value="F:DNA binding"/>
    <property type="evidence" value="ECO:0007669"/>
    <property type="project" value="UniProtKB-KW"/>
</dbReference>
<comment type="subcellular location">
    <subcellularLocation>
        <location evidence="1">Nucleus</location>
    </subcellularLocation>
</comment>
<sequence length="153" mass="17613">MSLIHAGVIKSGNKLDDIVPKFNQQNGIVLPMTMSMPMPIQSYSDTISFENHQTIDVVNYPEKITVNMAMEAATTTTKTPSNEHQLNGEKKRPFTDEKMEKSIERRQRRKIKNRESAARSRARKQAYTKQLEQEVLELRNTNSWLKKQKGYSG</sequence>
<dbReference type="PROSITE" id="PS50217">
    <property type="entry name" value="BZIP"/>
    <property type="match status" value="1"/>
</dbReference>
<dbReference type="AlphaFoldDB" id="A0A9Q1QZ22"/>
<evidence type="ECO:0000313" key="6">
    <source>
        <dbReference type="EMBL" id="KAJ8530877.1"/>
    </source>
</evidence>
<feature type="region of interest" description="Disordered" evidence="4">
    <location>
        <begin position="75"/>
        <end position="127"/>
    </location>
</feature>
<dbReference type="InterPro" id="IPR046347">
    <property type="entry name" value="bZIP_sf"/>
</dbReference>
<reference evidence="7" key="1">
    <citation type="journal article" date="2023" name="Proc. Natl. Acad. Sci. U.S.A.">
        <title>Genomic and structural basis for evolution of tropane alkaloid biosynthesis.</title>
        <authorList>
            <person name="Wanga Y.-J."/>
            <person name="Taina T."/>
            <person name="Yua J.-Y."/>
            <person name="Lia J."/>
            <person name="Xua B."/>
            <person name="Chenc J."/>
            <person name="D'Auriad J.C."/>
            <person name="Huanga J.-P."/>
            <person name="Huanga S.-X."/>
        </authorList>
    </citation>
    <scope>NUCLEOTIDE SEQUENCE [LARGE SCALE GENOMIC DNA]</scope>
    <source>
        <strain evidence="7">cv. KIB-2019</strain>
    </source>
</reference>
<protein>
    <recommendedName>
        <fullName evidence="5">BZIP domain-containing protein</fullName>
    </recommendedName>
</protein>